<accession>A0A0W0S2Q2</accession>
<sequence>MQDKKEESQSRGYKLSPKKNLTRDLMMDLVKALEETSRAEMSLDEEINIILEELAYFASINEFQNALIALNRLASQIKHFSDEGAFLEFLKNKTEYSVINTPQVAYFFALMNDVIKNQNKLLISGSQEDKNIDDQILPFCFLSNSKKGLKILTPLLSPHRVGQQCHSEFNNDVAKLDSLFNSFRVYKEYWRSDRYFYRLANHLPKWDSLYIESFHDIFDDIADENYINYILNNIQQRLKICKEHSFPAFIHFNTDNVPALFLKISHYLGNDNLIQKKIEEQINSGAKMRFFNQECQRAGSKTLLLGGTYGNGCVLAAAQKLGKTIFTKTNGYFQASHAHCRWVNYHKKPYLHENSLIDPQITEGFNPFDAKQNVEKIGFSEFPALLQVSHRYRCNFLASELEQVRVLDTLPREQQCKLIFSECVDYSKLATVKPSALSRIRQRSAQLNTQSAQRPILSWMYNGSRPTVILKKHRKENSEENPSPTQNMTP</sequence>
<proteinExistence type="predicted"/>
<reference evidence="1 2" key="1">
    <citation type="submission" date="2015-11" db="EMBL/GenBank/DDBJ databases">
        <title>Genomic analysis of 38 Legionella species identifies large and diverse effector repertoires.</title>
        <authorList>
            <person name="Burstein D."/>
            <person name="Amaro F."/>
            <person name="Zusman T."/>
            <person name="Lifshitz Z."/>
            <person name="Cohen O."/>
            <person name="Gilbert J.A."/>
            <person name="Pupko T."/>
            <person name="Shuman H.A."/>
            <person name="Segal G."/>
        </authorList>
    </citation>
    <scope>NUCLEOTIDE SEQUENCE [LARGE SCALE GENOMIC DNA]</scope>
    <source>
        <strain evidence="1 2">WIGA</strain>
    </source>
</reference>
<dbReference type="AlphaFoldDB" id="A0A0W0S2Q2"/>
<dbReference type="Proteomes" id="UP000054695">
    <property type="component" value="Unassembled WGS sequence"/>
</dbReference>
<keyword evidence="2" id="KW-1185">Reference proteome</keyword>
<dbReference type="RefSeq" id="WP_235810443.1">
    <property type="nucleotide sequence ID" value="NZ_CAAAIY010000019.1"/>
</dbReference>
<evidence type="ECO:0000313" key="2">
    <source>
        <dbReference type="Proteomes" id="UP000054695"/>
    </source>
</evidence>
<name>A0A0W0S2Q2_LEGBO</name>
<dbReference type="PATRIC" id="fig|447.4.peg.7"/>
<organism evidence="1 2">
    <name type="scientific">Legionella bozemanae</name>
    <name type="common">Fluoribacter bozemanae</name>
    <dbReference type="NCBI Taxonomy" id="447"/>
    <lineage>
        <taxon>Bacteria</taxon>
        <taxon>Pseudomonadati</taxon>
        <taxon>Pseudomonadota</taxon>
        <taxon>Gammaproteobacteria</taxon>
        <taxon>Legionellales</taxon>
        <taxon>Legionellaceae</taxon>
        <taxon>Legionella</taxon>
    </lineage>
</organism>
<comment type="caution">
    <text evidence="1">The sequence shown here is derived from an EMBL/GenBank/DDBJ whole genome shotgun (WGS) entry which is preliminary data.</text>
</comment>
<protein>
    <submittedName>
        <fullName evidence="1">Uncharacterized protein</fullName>
    </submittedName>
</protein>
<evidence type="ECO:0000313" key="1">
    <source>
        <dbReference type="EMBL" id="KTC77718.1"/>
    </source>
</evidence>
<dbReference type="EMBL" id="LNXU01000001">
    <property type="protein sequence ID" value="KTC77718.1"/>
    <property type="molecule type" value="Genomic_DNA"/>
</dbReference>
<gene>
    <name evidence="1" type="ORF">Lboz_0006</name>
</gene>